<dbReference type="Pfam" id="PF12869">
    <property type="entry name" value="tRNA_anti-like"/>
    <property type="match status" value="1"/>
</dbReference>
<dbReference type="AlphaFoldDB" id="A0A3D9S3C4"/>
<evidence type="ECO:0000313" key="3">
    <source>
        <dbReference type="Proteomes" id="UP000256429"/>
    </source>
</evidence>
<keyword evidence="1" id="KW-0812">Transmembrane</keyword>
<dbReference type="Proteomes" id="UP000256429">
    <property type="component" value="Unassembled WGS sequence"/>
</dbReference>
<dbReference type="OrthoDB" id="673558at2"/>
<feature type="transmembrane region" description="Helical" evidence="1">
    <location>
        <begin position="12"/>
        <end position="33"/>
    </location>
</feature>
<gene>
    <name evidence="2" type="ORF">BX611_0402</name>
</gene>
<name>A0A3D9S3C4_9FLAO</name>
<keyword evidence="1" id="KW-0472">Membrane</keyword>
<keyword evidence="3" id="KW-1185">Reference proteome</keyword>
<evidence type="ECO:0000313" key="2">
    <source>
        <dbReference type="EMBL" id="REE83122.1"/>
    </source>
</evidence>
<dbReference type="RefSeq" id="WP_115877805.1">
    <property type="nucleotide sequence ID" value="NZ_QTTQ01000009.1"/>
</dbReference>
<sequence>MNNIEALKTKYFKILLAGLTLIIIGLFFVINLYNKPFKDVKNSKAEFVISAQELINDFQVDENLANKKYVDKLIQVKGEIVDISITKGNSSITLKDINGFSSIICHMLPEDNLNSLKLKKGDFVHVKGMCTGYLLDIIMVRCILINDNLNEK</sequence>
<dbReference type="EMBL" id="QTTQ01000009">
    <property type="protein sequence ID" value="REE83122.1"/>
    <property type="molecule type" value="Genomic_DNA"/>
</dbReference>
<reference evidence="2 3" key="1">
    <citation type="submission" date="2018-08" db="EMBL/GenBank/DDBJ databases">
        <title>Genomic Encyclopedia of Type Strains, Phase III (KMG-III): the genomes of soil and plant-associated and newly described type strains.</title>
        <authorList>
            <person name="Whitman W."/>
        </authorList>
    </citation>
    <scope>NUCLEOTIDE SEQUENCE [LARGE SCALE GENOMIC DNA]</scope>
    <source>
        <strain evidence="2 3">325-5</strain>
    </source>
</reference>
<evidence type="ECO:0000256" key="1">
    <source>
        <dbReference type="SAM" id="Phobius"/>
    </source>
</evidence>
<accession>A0A3D9S3C4</accession>
<organism evidence="2 3">
    <name type="scientific">Lutibacter oceani</name>
    <dbReference type="NCBI Taxonomy" id="1853311"/>
    <lineage>
        <taxon>Bacteria</taxon>
        <taxon>Pseudomonadati</taxon>
        <taxon>Bacteroidota</taxon>
        <taxon>Flavobacteriia</taxon>
        <taxon>Flavobacteriales</taxon>
        <taxon>Flavobacteriaceae</taxon>
        <taxon>Lutibacter</taxon>
    </lineage>
</organism>
<comment type="caution">
    <text evidence="2">The sequence shown here is derived from an EMBL/GenBank/DDBJ whole genome shotgun (WGS) entry which is preliminary data.</text>
</comment>
<proteinExistence type="predicted"/>
<keyword evidence="1" id="KW-1133">Transmembrane helix</keyword>
<dbReference type="InterPro" id="IPR024422">
    <property type="entry name" value="Protein_unknown_function_OB"/>
</dbReference>
<protein>
    <submittedName>
        <fullName evidence="2">Putative nucleic acid binding protein</fullName>
    </submittedName>
</protein>